<dbReference type="InterPro" id="IPR017970">
    <property type="entry name" value="Homeobox_CS"/>
</dbReference>
<dbReference type="GeneTree" id="ENSGT00940000160218"/>
<dbReference type="GO" id="GO:0051216">
    <property type="term" value="P:cartilage development"/>
    <property type="evidence" value="ECO:0007669"/>
    <property type="project" value="Ensembl"/>
</dbReference>
<dbReference type="InterPro" id="IPR001356">
    <property type="entry name" value="HD"/>
</dbReference>
<dbReference type="Proteomes" id="UP000265120">
    <property type="component" value="Chromosome 11"/>
</dbReference>
<dbReference type="AlphaFoldDB" id="A0A3P8W0I2"/>
<organism evidence="13 14">
    <name type="scientific">Cynoglossus semilaevis</name>
    <name type="common">Tongue sole</name>
    <dbReference type="NCBI Taxonomy" id="244447"/>
    <lineage>
        <taxon>Eukaryota</taxon>
        <taxon>Metazoa</taxon>
        <taxon>Chordata</taxon>
        <taxon>Craniata</taxon>
        <taxon>Vertebrata</taxon>
        <taxon>Euteleostomi</taxon>
        <taxon>Actinopterygii</taxon>
        <taxon>Neopterygii</taxon>
        <taxon>Teleostei</taxon>
        <taxon>Neoteleostei</taxon>
        <taxon>Acanthomorphata</taxon>
        <taxon>Carangaria</taxon>
        <taxon>Pleuronectiformes</taxon>
        <taxon>Pleuronectoidei</taxon>
        <taxon>Cynoglossidae</taxon>
        <taxon>Cynoglossinae</taxon>
        <taxon>Cynoglossus</taxon>
    </lineage>
</organism>
<comment type="similarity">
    <text evidence="8">Belongs to the BAR homeobox family.</text>
</comment>
<dbReference type="GO" id="GO:0003677">
    <property type="term" value="F:DNA binding"/>
    <property type="evidence" value="ECO:0007669"/>
    <property type="project" value="UniProtKB-UniRule"/>
</dbReference>
<name>A0A3P8W0I2_CYNSE</name>
<dbReference type="Ensembl" id="ENSCSET00000021300.1">
    <property type="protein sequence ID" value="ENSCSEP00000021028.1"/>
    <property type="gene ID" value="ENSCSEG00000013430.1"/>
</dbReference>
<dbReference type="PANTHER" id="PTHR24333">
    <property type="entry name" value="HOMEO BOX HB9 LIKE A-RELATED"/>
    <property type="match status" value="1"/>
</dbReference>
<evidence type="ECO:0000256" key="6">
    <source>
        <dbReference type="ARBA" id="ARBA00023163"/>
    </source>
</evidence>
<dbReference type="GO" id="GO:0000981">
    <property type="term" value="F:DNA-binding transcription factor activity, RNA polymerase II-specific"/>
    <property type="evidence" value="ECO:0007669"/>
    <property type="project" value="InterPro"/>
</dbReference>
<dbReference type="CDD" id="cd00086">
    <property type="entry name" value="homeodomain"/>
    <property type="match status" value="1"/>
</dbReference>
<dbReference type="KEGG" id="csem:103386508"/>
<keyword evidence="4 9" id="KW-0238">DNA-binding</keyword>
<dbReference type="STRING" id="244447.ENSCSEP00000021028"/>
<keyword evidence="7 9" id="KW-0539">Nucleus</keyword>
<dbReference type="InterPro" id="IPR020479">
    <property type="entry name" value="HD_metazoa"/>
</dbReference>
<dbReference type="PROSITE" id="PS50071">
    <property type="entry name" value="HOMEOBOX_2"/>
    <property type="match status" value="1"/>
</dbReference>
<dbReference type="InParanoid" id="A0A3P8W0I2"/>
<dbReference type="FunFam" id="1.10.10.60:FF:000103">
    <property type="entry name" value="Homeobox protein BarH-like 2"/>
    <property type="match status" value="1"/>
</dbReference>
<proteinExistence type="inferred from homology"/>
<comment type="subcellular location">
    <subcellularLocation>
        <location evidence="1 9 10">Nucleus</location>
    </subcellularLocation>
</comment>
<feature type="DNA-binding region" description="Homeobox" evidence="9">
    <location>
        <begin position="131"/>
        <end position="190"/>
    </location>
</feature>
<evidence type="ECO:0000256" key="5">
    <source>
        <dbReference type="ARBA" id="ARBA00023155"/>
    </source>
</evidence>
<dbReference type="CTD" id="56033"/>
<dbReference type="SMART" id="SM00389">
    <property type="entry name" value="HOX"/>
    <property type="match status" value="1"/>
</dbReference>
<evidence type="ECO:0000256" key="4">
    <source>
        <dbReference type="ARBA" id="ARBA00023125"/>
    </source>
</evidence>
<dbReference type="InterPro" id="IPR050848">
    <property type="entry name" value="Homeobox_TF"/>
</dbReference>
<protein>
    <submittedName>
        <fullName evidence="13">BARX homeobox 1</fullName>
    </submittedName>
</protein>
<dbReference type="GeneID" id="103386508"/>
<reference evidence="13" key="2">
    <citation type="submission" date="2025-08" db="UniProtKB">
        <authorList>
            <consortium name="Ensembl"/>
        </authorList>
    </citation>
    <scope>IDENTIFICATION</scope>
</reference>
<reference evidence="13" key="3">
    <citation type="submission" date="2025-09" db="UniProtKB">
        <authorList>
            <consortium name="Ensembl"/>
        </authorList>
    </citation>
    <scope>IDENTIFICATION</scope>
</reference>
<accession>A0A3P8W0I2</accession>
<evidence type="ECO:0000256" key="7">
    <source>
        <dbReference type="ARBA" id="ARBA00023242"/>
    </source>
</evidence>
<keyword evidence="5 9" id="KW-0371">Homeobox</keyword>
<reference evidence="13 14" key="1">
    <citation type="journal article" date="2014" name="Nat. Genet.">
        <title>Whole-genome sequence of a flatfish provides insights into ZW sex chromosome evolution and adaptation to a benthic lifestyle.</title>
        <authorList>
            <person name="Chen S."/>
            <person name="Zhang G."/>
            <person name="Shao C."/>
            <person name="Huang Q."/>
            <person name="Liu G."/>
            <person name="Zhang P."/>
            <person name="Song W."/>
            <person name="An N."/>
            <person name="Chalopin D."/>
            <person name="Volff J.N."/>
            <person name="Hong Y."/>
            <person name="Li Q."/>
            <person name="Sha Z."/>
            <person name="Zhou H."/>
            <person name="Xie M."/>
            <person name="Yu Q."/>
            <person name="Liu Y."/>
            <person name="Xiang H."/>
            <person name="Wang N."/>
            <person name="Wu K."/>
            <person name="Yang C."/>
            <person name="Zhou Q."/>
            <person name="Liao X."/>
            <person name="Yang L."/>
            <person name="Hu Q."/>
            <person name="Zhang J."/>
            <person name="Meng L."/>
            <person name="Jin L."/>
            <person name="Tian Y."/>
            <person name="Lian J."/>
            <person name="Yang J."/>
            <person name="Miao G."/>
            <person name="Liu S."/>
            <person name="Liang Z."/>
            <person name="Yan F."/>
            <person name="Li Y."/>
            <person name="Sun B."/>
            <person name="Zhang H."/>
            <person name="Zhang J."/>
            <person name="Zhu Y."/>
            <person name="Du M."/>
            <person name="Zhao Y."/>
            <person name="Schartl M."/>
            <person name="Tang Q."/>
            <person name="Wang J."/>
        </authorList>
    </citation>
    <scope>NUCLEOTIDE SEQUENCE</scope>
</reference>
<dbReference type="OrthoDB" id="6159439at2759"/>
<dbReference type="GO" id="GO:0060037">
    <property type="term" value="P:pharyngeal system development"/>
    <property type="evidence" value="ECO:0007669"/>
    <property type="project" value="Ensembl"/>
</dbReference>
<keyword evidence="2" id="KW-0217">Developmental protein</keyword>
<sequence>MQQHLDMGTHYYPPDVHADNRTHRYRSFMIEEILTEHTASAPAGELLKFGVQALLSARPFHSQLALKAEQTNIFNFPMSRLSCSLASPLGPPRATEATGLQVGAASHHRPLDLHLHGKMDLGEGGGKVKKGRRSRTVFTELQLMGLEKRFEKQKYLSTPDRIDLAESLGLSQLQVKTWYQNRRMKWKKIVLQGGGLESPTKPKGRPKKNSIPTSEQLSEQEQSAADAEQKSEGCCSHLEETLEE</sequence>
<dbReference type="SUPFAM" id="SSF46689">
    <property type="entry name" value="Homeodomain-like"/>
    <property type="match status" value="1"/>
</dbReference>
<feature type="domain" description="Homeobox" evidence="12">
    <location>
        <begin position="129"/>
        <end position="189"/>
    </location>
</feature>
<evidence type="ECO:0000256" key="8">
    <source>
        <dbReference type="ARBA" id="ARBA00038196"/>
    </source>
</evidence>
<dbReference type="PRINTS" id="PR00031">
    <property type="entry name" value="HTHREPRESSR"/>
</dbReference>
<dbReference type="Gene3D" id="1.10.10.60">
    <property type="entry name" value="Homeodomain-like"/>
    <property type="match status" value="1"/>
</dbReference>
<dbReference type="OMA" id="CADHRSH"/>
<dbReference type="PANTHER" id="PTHR24333:SF11">
    <property type="entry name" value="HOMEOBOX PROTEIN BARH-LIKE 1B"/>
    <property type="match status" value="1"/>
</dbReference>
<feature type="compositionally biased region" description="Basic and acidic residues" evidence="11">
    <location>
        <begin position="227"/>
        <end position="244"/>
    </location>
</feature>
<dbReference type="RefSeq" id="XP_008319036.1">
    <property type="nucleotide sequence ID" value="XM_008320814.2"/>
</dbReference>
<keyword evidence="3" id="KW-0805">Transcription regulation</keyword>
<evidence type="ECO:0000256" key="3">
    <source>
        <dbReference type="ARBA" id="ARBA00023015"/>
    </source>
</evidence>
<dbReference type="Pfam" id="PF00046">
    <property type="entry name" value="Homeodomain"/>
    <property type="match status" value="1"/>
</dbReference>
<evidence type="ECO:0000256" key="2">
    <source>
        <dbReference type="ARBA" id="ARBA00022473"/>
    </source>
</evidence>
<feature type="compositionally biased region" description="Polar residues" evidence="11">
    <location>
        <begin position="210"/>
        <end position="223"/>
    </location>
</feature>
<dbReference type="InterPro" id="IPR000047">
    <property type="entry name" value="HTH_motif"/>
</dbReference>
<evidence type="ECO:0000313" key="13">
    <source>
        <dbReference type="Ensembl" id="ENSCSEP00000021028.1"/>
    </source>
</evidence>
<evidence type="ECO:0000256" key="10">
    <source>
        <dbReference type="RuleBase" id="RU000682"/>
    </source>
</evidence>
<dbReference type="InterPro" id="IPR009057">
    <property type="entry name" value="Homeodomain-like_sf"/>
</dbReference>
<evidence type="ECO:0000259" key="12">
    <source>
        <dbReference type="PROSITE" id="PS50071"/>
    </source>
</evidence>
<dbReference type="FunCoup" id="A0A3P8W0I2">
    <property type="interactions" value="88"/>
</dbReference>
<evidence type="ECO:0000313" key="14">
    <source>
        <dbReference type="Proteomes" id="UP000265120"/>
    </source>
</evidence>
<evidence type="ECO:0000256" key="9">
    <source>
        <dbReference type="PROSITE-ProRule" id="PRU00108"/>
    </source>
</evidence>
<evidence type="ECO:0000256" key="11">
    <source>
        <dbReference type="SAM" id="MobiDB-lite"/>
    </source>
</evidence>
<evidence type="ECO:0000256" key="1">
    <source>
        <dbReference type="ARBA" id="ARBA00004123"/>
    </source>
</evidence>
<dbReference type="GO" id="GO:0002053">
    <property type="term" value="P:positive regulation of mesenchymal cell proliferation"/>
    <property type="evidence" value="ECO:0007669"/>
    <property type="project" value="Ensembl"/>
</dbReference>
<feature type="region of interest" description="Disordered" evidence="11">
    <location>
        <begin position="193"/>
        <end position="244"/>
    </location>
</feature>
<keyword evidence="14" id="KW-1185">Reference proteome</keyword>
<dbReference type="PRINTS" id="PR00024">
    <property type="entry name" value="HOMEOBOX"/>
</dbReference>
<keyword evidence="6" id="KW-0804">Transcription</keyword>
<dbReference type="PROSITE" id="PS00027">
    <property type="entry name" value="HOMEOBOX_1"/>
    <property type="match status" value="1"/>
</dbReference>
<dbReference type="GO" id="GO:0005634">
    <property type="term" value="C:nucleus"/>
    <property type="evidence" value="ECO:0007669"/>
    <property type="project" value="UniProtKB-SubCell"/>
</dbReference>